<accession>A0A1F6U6P0</accession>
<gene>
    <name evidence="2" type="ORF">A3B81_04530</name>
</gene>
<dbReference type="Pfam" id="PF12974">
    <property type="entry name" value="Phosphonate-bd"/>
    <property type="match status" value="1"/>
</dbReference>
<feature type="signal peptide" evidence="1">
    <location>
        <begin position="1"/>
        <end position="25"/>
    </location>
</feature>
<comment type="caution">
    <text evidence="2">The sequence shown here is derived from an EMBL/GenBank/DDBJ whole genome shotgun (WGS) entry which is preliminary data.</text>
</comment>
<evidence type="ECO:0000313" key="3">
    <source>
        <dbReference type="Proteomes" id="UP000179362"/>
    </source>
</evidence>
<evidence type="ECO:0000313" key="2">
    <source>
        <dbReference type="EMBL" id="OGI52989.1"/>
    </source>
</evidence>
<evidence type="ECO:0008006" key="4">
    <source>
        <dbReference type="Google" id="ProtNLM"/>
    </source>
</evidence>
<dbReference type="Gene3D" id="3.40.190.10">
    <property type="entry name" value="Periplasmic binding protein-like II"/>
    <property type="match status" value="2"/>
</dbReference>
<dbReference type="AlphaFoldDB" id="A0A1F6U6P0"/>
<sequence length="276" mass="30125">MRTPRIPNVSAVLFTLALVAFLYPAAAPRAADITFAVQPILDEEATRKAFQPLADYIARATGKSVELKTSYDYAEYWLKMKQGQEFDLILDAPFYTDYRIQHQGHVPLVKVPGLVSYSLIAPSIAGVFDATELIGKKIATLIPPAPGGLVMARMFPNPSRQPYIVPVKSSEQAMELLLQGRVDAAVVPTPLVAKAMGEGKDIATITTSPQTPHISLTAWSSSVDAETRAKISQALLDAGKTPAGKQMLRQIGFPEGFEAATKETYHGYSDYLTQRW</sequence>
<proteinExistence type="predicted"/>
<name>A0A1F6U6P0_9PROT</name>
<reference evidence="2 3" key="1">
    <citation type="journal article" date="2016" name="Nat. Commun.">
        <title>Thousands of microbial genomes shed light on interconnected biogeochemical processes in an aquifer system.</title>
        <authorList>
            <person name="Anantharaman K."/>
            <person name="Brown C.T."/>
            <person name="Hug L.A."/>
            <person name="Sharon I."/>
            <person name="Castelle C.J."/>
            <person name="Probst A.J."/>
            <person name="Thomas B.C."/>
            <person name="Singh A."/>
            <person name="Wilkins M.J."/>
            <person name="Karaoz U."/>
            <person name="Brodie E.L."/>
            <person name="Williams K.H."/>
            <person name="Hubbard S.S."/>
            <person name="Banfield J.F."/>
        </authorList>
    </citation>
    <scope>NUCLEOTIDE SEQUENCE [LARGE SCALE GENOMIC DNA]</scope>
</reference>
<dbReference type="SUPFAM" id="SSF53850">
    <property type="entry name" value="Periplasmic binding protein-like II"/>
    <property type="match status" value="1"/>
</dbReference>
<keyword evidence="1" id="KW-0732">Signal</keyword>
<evidence type="ECO:0000256" key="1">
    <source>
        <dbReference type="SAM" id="SignalP"/>
    </source>
</evidence>
<dbReference type="Proteomes" id="UP000179362">
    <property type="component" value="Unassembled WGS sequence"/>
</dbReference>
<protein>
    <recommendedName>
        <fullName evidence="4">Solute-binding protein family 3/N-terminal domain-containing protein</fullName>
    </recommendedName>
</protein>
<feature type="chain" id="PRO_5009225737" description="Solute-binding protein family 3/N-terminal domain-containing protein" evidence="1">
    <location>
        <begin position="26"/>
        <end position="276"/>
    </location>
</feature>
<dbReference type="EMBL" id="MFTA01000011">
    <property type="protein sequence ID" value="OGI52989.1"/>
    <property type="molecule type" value="Genomic_DNA"/>
</dbReference>
<organism evidence="2 3">
    <name type="scientific">Candidatus Muproteobacteria bacterium RIFCSPHIGHO2_02_FULL_65_16</name>
    <dbReference type="NCBI Taxonomy" id="1817766"/>
    <lineage>
        <taxon>Bacteria</taxon>
        <taxon>Pseudomonadati</taxon>
        <taxon>Pseudomonadota</taxon>
        <taxon>Candidatus Muproteobacteria</taxon>
    </lineage>
</organism>